<sequence>MRKLNKSSREIAVKVLKANGYKLTKQRQSLIDILFEFEDRYIELTKLDQLMREKYPKMSHNTIYRNVKEFATIGIVEESQSEVDGKTEVKLDCNEQHTHHHHFICNNCGKVRGLEMCPLDFFEEQLPGAEITGHHFELYGLCAQCKKELSKVG</sequence>
<evidence type="ECO:0000256" key="10">
    <source>
        <dbReference type="PIRSR" id="PIRSR602481-2"/>
    </source>
</evidence>
<dbReference type="Gene3D" id="3.30.1490.190">
    <property type="match status" value="1"/>
</dbReference>
<keyword evidence="8" id="KW-0804">Transcription</keyword>
<dbReference type="Gene3D" id="1.10.10.10">
    <property type="entry name" value="Winged helix-like DNA-binding domain superfamily/Winged helix DNA-binding domain"/>
    <property type="match status" value="1"/>
</dbReference>
<feature type="binding site" evidence="9">
    <location>
        <position position="142"/>
    </location>
    <ligand>
        <name>Zn(2+)</name>
        <dbReference type="ChEBI" id="CHEBI:29105"/>
    </ligand>
</feature>
<name>A0A0R2L2V4_9LACO</name>
<keyword evidence="7" id="KW-0238">DNA-binding</keyword>
<keyword evidence="10" id="KW-0408">Iron</keyword>
<dbReference type="EMBL" id="JQBX01000013">
    <property type="protein sequence ID" value="KRN93546.1"/>
    <property type="molecule type" value="Genomic_DNA"/>
</dbReference>
<feature type="binding site" evidence="10">
    <location>
        <position position="134"/>
    </location>
    <ligand>
        <name>Fe cation</name>
        <dbReference type="ChEBI" id="CHEBI:24875"/>
    </ligand>
</feature>
<feature type="binding site" evidence="10">
    <location>
        <position position="99"/>
    </location>
    <ligand>
        <name>Fe cation</name>
        <dbReference type="ChEBI" id="CHEBI:24875"/>
    </ligand>
</feature>
<keyword evidence="3" id="KW-0963">Cytoplasm</keyword>
<protein>
    <submittedName>
        <fullName evidence="11">Fe2+ Zn2+ uptake regulation protein</fullName>
    </submittedName>
</protein>
<dbReference type="GO" id="GO:1900376">
    <property type="term" value="P:regulation of secondary metabolite biosynthetic process"/>
    <property type="evidence" value="ECO:0007669"/>
    <property type="project" value="TreeGrafter"/>
</dbReference>
<dbReference type="STRING" id="331679.IV81_GL000431"/>
<dbReference type="GO" id="GO:0000976">
    <property type="term" value="F:transcription cis-regulatory region binding"/>
    <property type="evidence" value="ECO:0007669"/>
    <property type="project" value="TreeGrafter"/>
</dbReference>
<dbReference type="InterPro" id="IPR043135">
    <property type="entry name" value="Fur_C"/>
</dbReference>
<keyword evidence="6" id="KW-0805">Transcription regulation</keyword>
<dbReference type="InterPro" id="IPR002481">
    <property type="entry name" value="FUR"/>
</dbReference>
<dbReference type="PANTHER" id="PTHR33202">
    <property type="entry name" value="ZINC UPTAKE REGULATION PROTEIN"/>
    <property type="match status" value="1"/>
</dbReference>
<keyword evidence="9" id="KW-0479">Metal-binding</keyword>
<keyword evidence="12" id="KW-1185">Reference proteome</keyword>
<dbReference type="PATRIC" id="fig|331679.3.peg.437"/>
<comment type="similarity">
    <text evidence="2">Belongs to the Fur family.</text>
</comment>
<keyword evidence="5 9" id="KW-0862">Zinc</keyword>
<dbReference type="GO" id="GO:0045892">
    <property type="term" value="P:negative regulation of DNA-templated transcription"/>
    <property type="evidence" value="ECO:0007669"/>
    <property type="project" value="TreeGrafter"/>
</dbReference>
<dbReference type="PANTHER" id="PTHR33202:SF1">
    <property type="entry name" value="FERRIC UPTAKE REGULATION PROTEIN"/>
    <property type="match status" value="1"/>
</dbReference>
<feature type="binding site" evidence="9">
    <location>
        <position position="108"/>
    </location>
    <ligand>
        <name>Zn(2+)</name>
        <dbReference type="ChEBI" id="CHEBI:29105"/>
    </ligand>
</feature>
<dbReference type="Pfam" id="PF01475">
    <property type="entry name" value="FUR"/>
    <property type="match status" value="1"/>
</dbReference>
<feature type="binding site" evidence="9">
    <location>
        <position position="145"/>
    </location>
    <ligand>
        <name>Zn(2+)</name>
        <dbReference type="ChEBI" id="CHEBI:29105"/>
    </ligand>
</feature>
<evidence type="ECO:0000256" key="9">
    <source>
        <dbReference type="PIRSR" id="PIRSR602481-1"/>
    </source>
</evidence>
<reference evidence="11 12" key="1">
    <citation type="journal article" date="2015" name="Genome Announc.">
        <title>Expanding the biotechnology potential of lactobacilli through comparative genomics of 213 strains and associated genera.</title>
        <authorList>
            <person name="Sun Z."/>
            <person name="Harris H.M."/>
            <person name="McCann A."/>
            <person name="Guo C."/>
            <person name="Argimon S."/>
            <person name="Zhang W."/>
            <person name="Yang X."/>
            <person name="Jeffery I.B."/>
            <person name="Cooney J.C."/>
            <person name="Kagawa T.F."/>
            <person name="Liu W."/>
            <person name="Song Y."/>
            <person name="Salvetti E."/>
            <person name="Wrobel A."/>
            <person name="Rasinkangas P."/>
            <person name="Parkhill J."/>
            <person name="Rea M.C."/>
            <person name="O'Sullivan O."/>
            <person name="Ritari J."/>
            <person name="Douillard F.P."/>
            <person name="Paul Ross R."/>
            <person name="Yang R."/>
            <person name="Briner A.E."/>
            <person name="Felis G.E."/>
            <person name="de Vos W.M."/>
            <person name="Barrangou R."/>
            <person name="Klaenhammer T.R."/>
            <person name="Caufield P.W."/>
            <person name="Cui Y."/>
            <person name="Zhang H."/>
            <person name="O'Toole P.W."/>
        </authorList>
    </citation>
    <scope>NUCLEOTIDE SEQUENCE [LARGE SCALE GENOMIC DNA]</scope>
    <source>
        <strain evidence="11 12">DSM 18001</strain>
    </source>
</reference>
<dbReference type="Proteomes" id="UP000051859">
    <property type="component" value="Unassembled WGS sequence"/>
</dbReference>
<dbReference type="GO" id="GO:0005737">
    <property type="term" value="C:cytoplasm"/>
    <property type="evidence" value="ECO:0007669"/>
    <property type="project" value="UniProtKB-SubCell"/>
</dbReference>
<dbReference type="AlphaFoldDB" id="A0A0R2L2V4"/>
<dbReference type="GO" id="GO:0003700">
    <property type="term" value="F:DNA-binding transcription factor activity"/>
    <property type="evidence" value="ECO:0007669"/>
    <property type="project" value="InterPro"/>
</dbReference>
<evidence type="ECO:0000256" key="7">
    <source>
        <dbReference type="ARBA" id="ARBA00023125"/>
    </source>
</evidence>
<evidence type="ECO:0000256" key="6">
    <source>
        <dbReference type="ARBA" id="ARBA00023015"/>
    </source>
</evidence>
<keyword evidence="4" id="KW-0678">Repressor</keyword>
<gene>
    <name evidence="11" type="ORF">IV81_GL000431</name>
</gene>
<evidence type="ECO:0000256" key="1">
    <source>
        <dbReference type="ARBA" id="ARBA00004496"/>
    </source>
</evidence>
<comment type="cofactor">
    <cofactor evidence="10">
        <name>Mn(2+)</name>
        <dbReference type="ChEBI" id="CHEBI:29035"/>
    </cofactor>
    <cofactor evidence="10">
        <name>Fe(2+)</name>
        <dbReference type="ChEBI" id="CHEBI:29033"/>
    </cofactor>
    <text evidence="10">Binds 1 Mn(2+) or Fe(2+) ion per subunit.</text>
</comment>
<accession>A0A0R2L2V4</accession>
<dbReference type="SUPFAM" id="SSF46785">
    <property type="entry name" value="Winged helix' DNA-binding domain"/>
    <property type="match status" value="1"/>
</dbReference>
<dbReference type="GO" id="GO:0008270">
    <property type="term" value="F:zinc ion binding"/>
    <property type="evidence" value="ECO:0007669"/>
    <property type="project" value="TreeGrafter"/>
</dbReference>
<comment type="caution">
    <text evidence="11">The sequence shown here is derived from an EMBL/GenBank/DDBJ whole genome shotgun (WGS) entry which is preliminary data.</text>
</comment>
<comment type="cofactor">
    <cofactor evidence="9">
        <name>Zn(2+)</name>
        <dbReference type="ChEBI" id="CHEBI:29105"/>
    </cofactor>
    <text evidence="9">Binds 1 zinc ion per subunit.</text>
</comment>
<comment type="subcellular location">
    <subcellularLocation>
        <location evidence="1">Cytoplasm</location>
    </subcellularLocation>
</comment>
<evidence type="ECO:0000256" key="2">
    <source>
        <dbReference type="ARBA" id="ARBA00007957"/>
    </source>
</evidence>
<evidence type="ECO:0000256" key="5">
    <source>
        <dbReference type="ARBA" id="ARBA00022833"/>
    </source>
</evidence>
<organism evidence="11 12">
    <name type="scientific">Pediococcus stilesii</name>
    <dbReference type="NCBI Taxonomy" id="331679"/>
    <lineage>
        <taxon>Bacteria</taxon>
        <taxon>Bacillati</taxon>
        <taxon>Bacillota</taxon>
        <taxon>Bacilli</taxon>
        <taxon>Lactobacillales</taxon>
        <taxon>Lactobacillaceae</taxon>
        <taxon>Pediococcus</taxon>
    </lineage>
</organism>
<dbReference type="InterPro" id="IPR036390">
    <property type="entry name" value="WH_DNA-bd_sf"/>
</dbReference>
<evidence type="ECO:0000256" key="8">
    <source>
        <dbReference type="ARBA" id="ARBA00023163"/>
    </source>
</evidence>
<dbReference type="CDD" id="cd07153">
    <property type="entry name" value="Fur_like"/>
    <property type="match status" value="1"/>
</dbReference>
<dbReference type="InterPro" id="IPR036388">
    <property type="entry name" value="WH-like_DNA-bd_sf"/>
</dbReference>
<evidence type="ECO:0000256" key="4">
    <source>
        <dbReference type="ARBA" id="ARBA00022491"/>
    </source>
</evidence>
<evidence type="ECO:0000256" key="3">
    <source>
        <dbReference type="ARBA" id="ARBA00022490"/>
    </source>
</evidence>
<evidence type="ECO:0000313" key="12">
    <source>
        <dbReference type="Proteomes" id="UP000051859"/>
    </source>
</evidence>
<feature type="binding site" evidence="9">
    <location>
        <position position="105"/>
    </location>
    <ligand>
        <name>Zn(2+)</name>
        <dbReference type="ChEBI" id="CHEBI:29105"/>
    </ligand>
</feature>
<evidence type="ECO:0000313" key="11">
    <source>
        <dbReference type="EMBL" id="KRN93546.1"/>
    </source>
</evidence>
<proteinExistence type="inferred from homology"/>